<keyword evidence="2" id="KW-0378">Hydrolase</keyword>
<accession>A0A0G4PV59</accession>
<dbReference type="GO" id="GO:0003676">
    <property type="term" value="F:nucleic acid binding"/>
    <property type="evidence" value="ECO:0007669"/>
    <property type="project" value="InterPro"/>
</dbReference>
<organism evidence="2 3">
    <name type="scientific">Penicillium camemberti (strain FM 013)</name>
    <dbReference type="NCBI Taxonomy" id="1429867"/>
    <lineage>
        <taxon>Eukaryota</taxon>
        <taxon>Fungi</taxon>
        <taxon>Dikarya</taxon>
        <taxon>Ascomycota</taxon>
        <taxon>Pezizomycotina</taxon>
        <taxon>Eurotiomycetes</taxon>
        <taxon>Eurotiomycetidae</taxon>
        <taxon>Eurotiales</taxon>
        <taxon>Aspergillaceae</taxon>
        <taxon>Penicillium</taxon>
    </lineage>
</organism>
<dbReference type="GO" id="GO:0004519">
    <property type="term" value="F:endonuclease activity"/>
    <property type="evidence" value="ECO:0007669"/>
    <property type="project" value="UniProtKB-KW"/>
</dbReference>
<reference evidence="2 3" key="1">
    <citation type="journal article" date="2014" name="Nat. Commun.">
        <title>Multiple recent horizontal transfers of a large genomic region in cheese making fungi.</title>
        <authorList>
            <person name="Cheeseman K."/>
            <person name="Ropars J."/>
            <person name="Renault P."/>
            <person name="Dupont J."/>
            <person name="Gouzy J."/>
            <person name="Branca A."/>
            <person name="Abraham A.L."/>
            <person name="Ceppi M."/>
            <person name="Conseiller E."/>
            <person name="Debuchy R."/>
            <person name="Malagnac F."/>
            <person name="Goarin A."/>
            <person name="Silar P."/>
            <person name="Lacoste S."/>
            <person name="Sallet E."/>
            <person name="Bensimon A."/>
            <person name="Giraud T."/>
            <person name="Brygoo Y."/>
        </authorList>
    </citation>
    <scope>NUCLEOTIDE SEQUENCE [LARGE SCALE GENOMIC DNA]</scope>
    <source>
        <strain evidence="3">FM 013</strain>
    </source>
</reference>
<name>A0A0G4PV59_PENC3</name>
<keyword evidence="3" id="KW-1185">Reference proteome</keyword>
<proteinExistence type="predicted"/>
<dbReference type="STRING" id="1429867.A0A0G4PV59"/>
<keyword evidence="2" id="KW-0255">Endonuclease</keyword>
<gene>
    <name evidence="2" type="ORF">PCAMFM013_S043g000039</name>
</gene>
<protein>
    <submittedName>
        <fullName evidence="2">DDE superfamily endonuclease, CENP-B-like</fullName>
    </submittedName>
</protein>
<dbReference type="Pfam" id="PF03184">
    <property type="entry name" value="DDE_1"/>
    <property type="match status" value="1"/>
</dbReference>
<dbReference type="EMBL" id="HG793176">
    <property type="protein sequence ID" value="CRL30044.1"/>
    <property type="molecule type" value="Genomic_DNA"/>
</dbReference>
<evidence type="ECO:0000313" key="3">
    <source>
        <dbReference type="Proteomes" id="UP000053732"/>
    </source>
</evidence>
<sequence>MSSVAFKESHQFAPDPLKIPQSKRIYPFYPPYRCTKPRDFSRQFRVTVVECINAFGWALPPCAIFKGKVFLESWFDGLPDDCQFEVSPNGLTSDQIGLRWLEKLFIPSTPSRTKGGGLLALNTRRLRNRLVEMKMRNGINYIDKN</sequence>
<evidence type="ECO:0000313" key="2">
    <source>
        <dbReference type="EMBL" id="CRL30044.1"/>
    </source>
</evidence>
<dbReference type="InterPro" id="IPR004875">
    <property type="entry name" value="DDE_SF_endonuclease_dom"/>
</dbReference>
<evidence type="ECO:0000259" key="1">
    <source>
        <dbReference type="Pfam" id="PF03184"/>
    </source>
</evidence>
<feature type="domain" description="DDE-1" evidence="1">
    <location>
        <begin position="46"/>
        <end position="134"/>
    </location>
</feature>
<keyword evidence="2" id="KW-0540">Nuclease</keyword>
<dbReference type="AlphaFoldDB" id="A0A0G4PV59"/>
<dbReference type="Proteomes" id="UP000053732">
    <property type="component" value="Unassembled WGS sequence"/>
</dbReference>